<dbReference type="SUPFAM" id="SSF51197">
    <property type="entry name" value="Clavaminate synthase-like"/>
    <property type="match status" value="1"/>
</dbReference>
<dbReference type="InterPro" id="IPR026992">
    <property type="entry name" value="DIOX_N"/>
</dbReference>
<keyword evidence="1" id="KW-0479">Metal-binding</keyword>
<protein>
    <recommendedName>
        <fullName evidence="3">Non-haem dioxygenase N-terminal domain-containing protein</fullName>
    </recommendedName>
</protein>
<dbReference type="EMBL" id="SZYD01000014">
    <property type="protein sequence ID" value="KAD4180470.1"/>
    <property type="molecule type" value="Genomic_DNA"/>
</dbReference>
<organism evidence="4 5">
    <name type="scientific">Mikania micrantha</name>
    <name type="common">bitter vine</name>
    <dbReference type="NCBI Taxonomy" id="192012"/>
    <lineage>
        <taxon>Eukaryota</taxon>
        <taxon>Viridiplantae</taxon>
        <taxon>Streptophyta</taxon>
        <taxon>Embryophyta</taxon>
        <taxon>Tracheophyta</taxon>
        <taxon>Spermatophyta</taxon>
        <taxon>Magnoliopsida</taxon>
        <taxon>eudicotyledons</taxon>
        <taxon>Gunneridae</taxon>
        <taxon>Pentapetalae</taxon>
        <taxon>asterids</taxon>
        <taxon>campanulids</taxon>
        <taxon>Asterales</taxon>
        <taxon>Asteraceae</taxon>
        <taxon>Asteroideae</taxon>
        <taxon>Heliantheae alliance</taxon>
        <taxon>Eupatorieae</taxon>
        <taxon>Mikania</taxon>
    </lineage>
</organism>
<name>A0A5N6N2H8_9ASTR</name>
<dbReference type="OrthoDB" id="288590at2759"/>
<evidence type="ECO:0000256" key="1">
    <source>
        <dbReference type="ARBA" id="ARBA00022723"/>
    </source>
</evidence>
<reference evidence="4 5" key="1">
    <citation type="submission" date="2019-05" db="EMBL/GenBank/DDBJ databases">
        <title>Mikania micrantha, genome provides insights into the molecular mechanism of rapid growth.</title>
        <authorList>
            <person name="Liu B."/>
        </authorList>
    </citation>
    <scope>NUCLEOTIDE SEQUENCE [LARGE SCALE GENOMIC DNA]</scope>
    <source>
        <strain evidence="4">NLD-2019</strain>
        <tissue evidence="4">Leaf</tissue>
    </source>
</reference>
<gene>
    <name evidence="4" type="ORF">E3N88_29061</name>
</gene>
<evidence type="ECO:0000313" key="5">
    <source>
        <dbReference type="Proteomes" id="UP000326396"/>
    </source>
</evidence>
<feature type="domain" description="Non-haem dioxygenase N-terminal" evidence="3">
    <location>
        <begin position="3"/>
        <end position="57"/>
    </location>
</feature>
<proteinExistence type="predicted"/>
<sequence>MEIPMIDFSKLDGENRSKTMTQLHDACKKWGFFQIENHGVDKELMEKVKQLVNKHYEDNMKPRFYTSTIVKTVEDKNKITNTDWESTFFIWHRPDNKINECADLSEELRKAVDEYIDQLIKVAEKLSELMCENLGLHKDYIKEAFSGSKGYSLRGSLSSMVQLGYQVMDRRSIGVLGSSSTRQLLGVIAQMEHSGLRL</sequence>
<dbReference type="InterPro" id="IPR050295">
    <property type="entry name" value="Plant_2OG-oxidoreductases"/>
</dbReference>
<dbReference type="Proteomes" id="UP000326396">
    <property type="component" value="Linkage Group LG4"/>
</dbReference>
<evidence type="ECO:0000256" key="2">
    <source>
        <dbReference type="ARBA" id="ARBA00023004"/>
    </source>
</evidence>
<dbReference type="InterPro" id="IPR027443">
    <property type="entry name" value="IPNS-like_sf"/>
</dbReference>
<dbReference type="Gene3D" id="2.60.120.330">
    <property type="entry name" value="B-lactam Antibiotic, Isopenicillin N Synthase, Chain"/>
    <property type="match status" value="1"/>
</dbReference>
<accession>A0A5N6N2H8</accession>
<keyword evidence="5" id="KW-1185">Reference proteome</keyword>
<dbReference type="GO" id="GO:0046872">
    <property type="term" value="F:metal ion binding"/>
    <property type="evidence" value="ECO:0007669"/>
    <property type="project" value="UniProtKB-KW"/>
</dbReference>
<comment type="caution">
    <text evidence="4">The sequence shown here is derived from an EMBL/GenBank/DDBJ whole genome shotgun (WGS) entry which is preliminary data.</text>
</comment>
<dbReference type="AlphaFoldDB" id="A0A5N6N2H8"/>
<keyword evidence="2" id="KW-0408">Iron</keyword>
<dbReference type="PANTHER" id="PTHR47991">
    <property type="entry name" value="OXOGLUTARATE/IRON-DEPENDENT DIOXYGENASE"/>
    <property type="match status" value="1"/>
</dbReference>
<evidence type="ECO:0000259" key="3">
    <source>
        <dbReference type="Pfam" id="PF14226"/>
    </source>
</evidence>
<dbReference type="Pfam" id="PF14226">
    <property type="entry name" value="DIOX_N"/>
    <property type="match status" value="1"/>
</dbReference>
<evidence type="ECO:0000313" key="4">
    <source>
        <dbReference type="EMBL" id="KAD4180470.1"/>
    </source>
</evidence>